<dbReference type="EC" id="2.6.1.50" evidence="9"/>
<feature type="active site" description="Proton acceptor" evidence="6">
    <location>
        <position position="191"/>
    </location>
</feature>
<dbReference type="PATRIC" id="fig|251229.3.peg.5630"/>
<evidence type="ECO:0000256" key="5">
    <source>
        <dbReference type="ARBA" id="ARBA00037999"/>
    </source>
</evidence>
<comment type="similarity">
    <text evidence="5 8">Belongs to the DegT/DnrJ/EryC1 family.</text>
</comment>
<gene>
    <name evidence="9" type="ORF">Chro_4816</name>
</gene>
<dbReference type="GO" id="GO:0047310">
    <property type="term" value="F:glutamine-scyllo-inositol transaminase activity"/>
    <property type="evidence" value="ECO:0007669"/>
    <property type="project" value="UniProtKB-EC"/>
</dbReference>
<dbReference type="GO" id="GO:0000271">
    <property type="term" value="P:polysaccharide biosynthetic process"/>
    <property type="evidence" value="ECO:0007669"/>
    <property type="project" value="TreeGrafter"/>
</dbReference>
<sequence length="388" mass="43406">MSEQMQNIPIAKPWMGEAEADAAKRAILSGWVTQGPEVAAFEQEFATYVGAKSACAVSNCTTALHLALLAVGVKPGDEVITVSHSYIATANSIRYCGALPVFVDIEPHTYNINPTLIEAVVSDRTRAILVVHQMGMPCDLKAIVEVTRRYNLPVIEDAACAIGSEILWNGEWEKIGKPHGDIACFSFHPRKVITTGDGGMLTTSNPEWDKQFRLWRQHGMSVSDTVRHGAKQVIFETYPMLGYNYRMTDIQAAVGREQLKRLPEIVARRRLLAEQYREKLADVRGLKLPTEPVWARSNWQGYCVRLPEECDQKQVMQTMLDAGISTRRGIMCAHREAAYQIEAWSCGSDRLIESEQAQDRTLVLPLFHQMTEEEQERAIAVLTTACQV</sequence>
<organism evidence="9 10">
    <name type="scientific">Chroococcidiopsis thermalis (strain PCC 7203)</name>
    <dbReference type="NCBI Taxonomy" id="251229"/>
    <lineage>
        <taxon>Bacteria</taxon>
        <taxon>Bacillati</taxon>
        <taxon>Cyanobacteriota</taxon>
        <taxon>Cyanophyceae</taxon>
        <taxon>Chroococcidiopsidales</taxon>
        <taxon>Chroococcidiopsidaceae</taxon>
        <taxon>Chroococcidiopsis</taxon>
    </lineage>
</organism>
<dbReference type="InterPro" id="IPR015422">
    <property type="entry name" value="PyrdxlP-dep_Trfase_small"/>
</dbReference>
<evidence type="ECO:0000256" key="6">
    <source>
        <dbReference type="PIRSR" id="PIRSR000390-1"/>
    </source>
</evidence>
<dbReference type="PANTHER" id="PTHR30244:SF34">
    <property type="entry name" value="DTDP-4-AMINO-4,6-DIDEOXYGALACTOSE TRANSAMINASE"/>
    <property type="match status" value="1"/>
</dbReference>
<keyword evidence="10" id="KW-1185">Reference proteome</keyword>
<protein>
    <submittedName>
        <fullName evidence="9">Glutamine--scyllo-inositol transaminase</fullName>
        <ecNumber evidence="9">2.6.1.50</ecNumber>
    </submittedName>
</protein>
<dbReference type="AlphaFoldDB" id="K9U6Z4"/>
<accession>K9U6Z4</accession>
<evidence type="ECO:0000256" key="8">
    <source>
        <dbReference type="RuleBase" id="RU004508"/>
    </source>
</evidence>
<evidence type="ECO:0000313" key="10">
    <source>
        <dbReference type="Proteomes" id="UP000010384"/>
    </source>
</evidence>
<evidence type="ECO:0000256" key="1">
    <source>
        <dbReference type="ARBA" id="ARBA00001933"/>
    </source>
</evidence>
<dbReference type="Gene3D" id="3.40.640.10">
    <property type="entry name" value="Type I PLP-dependent aspartate aminotransferase-like (Major domain)"/>
    <property type="match status" value="1"/>
</dbReference>
<evidence type="ECO:0000256" key="7">
    <source>
        <dbReference type="PIRSR" id="PIRSR000390-2"/>
    </source>
</evidence>
<keyword evidence="3 9" id="KW-0808">Transferase</keyword>
<evidence type="ECO:0000313" key="9">
    <source>
        <dbReference type="EMBL" id="AFY90196.1"/>
    </source>
</evidence>
<evidence type="ECO:0000256" key="3">
    <source>
        <dbReference type="ARBA" id="ARBA00022679"/>
    </source>
</evidence>
<dbReference type="PANTHER" id="PTHR30244">
    <property type="entry name" value="TRANSAMINASE"/>
    <property type="match status" value="1"/>
</dbReference>
<dbReference type="RefSeq" id="WP_015156736.1">
    <property type="nucleotide sequence ID" value="NC_019695.1"/>
</dbReference>
<evidence type="ECO:0000256" key="4">
    <source>
        <dbReference type="ARBA" id="ARBA00022898"/>
    </source>
</evidence>
<dbReference type="InterPro" id="IPR000653">
    <property type="entry name" value="DegT/StrS_aminotransferase"/>
</dbReference>
<dbReference type="EMBL" id="CP003597">
    <property type="protein sequence ID" value="AFY90196.1"/>
    <property type="molecule type" value="Genomic_DNA"/>
</dbReference>
<dbReference type="SUPFAM" id="SSF53383">
    <property type="entry name" value="PLP-dependent transferases"/>
    <property type="match status" value="1"/>
</dbReference>
<dbReference type="Gene3D" id="3.90.1150.10">
    <property type="entry name" value="Aspartate Aminotransferase, domain 1"/>
    <property type="match status" value="1"/>
</dbReference>
<keyword evidence="4 7" id="KW-0663">Pyridoxal phosphate</keyword>
<dbReference type="HOGENOM" id="CLU_033332_2_4_3"/>
<dbReference type="OrthoDB" id="441150at2"/>
<dbReference type="CDD" id="cd00616">
    <property type="entry name" value="AHBA_syn"/>
    <property type="match status" value="1"/>
</dbReference>
<dbReference type="FunFam" id="3.40.640.10:FF:000090">
    <property type="entry name" value="Pyridoxal phosphate-dependent aminotransferase"/>
    <property type="match status" value="1"/>
</dbReference>
<evidence type="ECO:0000256" key="2">
    <source>
        <dbReference type="ARBA" id="ARBA00022576"/>
    </source>
</evidence>
<dbReference type="PIRSF" id="PIRSF000390">
    <property type="entry name" value="PLP_StrS"/>
    <property type="match status" value="1"/>
</dbReference>
<name>K9U6Z4_CHRTP</name>
<dbReference type="GO" id="GO:0030170">
    <property type="term" value="F:pyridoxal phosphate binding"/>
    <property type="evidence" value="ECO:0007669"/>
    <property type="project" value="TreeGrafter"/>
</dbReference>
<dbReference type="Proteomes" id="UP000010384">
    <property type="component" value="Chromosome"/>
</dbReference>
<dbReference type="InParanoid" id="K9U6Z4"/>
<proteinExistence type="inferred from homology"/>
<keyword evidence="2 9" id="KW-0032">Aminotransferase</keyword>
<dbReference type="eggNOG" id="COG0399">
    <property type="taxonomic scope" value="Bacteria"/>
</dbReference>
<dbReference type="KEGG" id="cthe:Chro_4816"/>
<feature type="modified residue" description="N6-(pyridoxal phosphate)lysine" evidence="7">
    <location>
        <position position="191"/>
    </location>
</feature>
<comment type="cofactor">
    <cofactor evidence="1">
        <name>pyridoxal 5'-phosphate</name>
        <dbReference type="ChEBI" id="CHEBI:597326"/>
    </cofactor>
</comment>
<dbReference type="Pfam" id="PF01041">
    <property type="entry name" value="DegT_DnrJ_EryC1"/>
    <property type="match status" value="1"/>
</dbReference>
<dbReference type="InterPro" id="IPR015421">
    <property type="entry name" value="PyrdxlP-dep_Trfase_major"/>
</dbReference>
<reference evidence="9 10" key="1">
    <citation type="submission" date="2012-06" db="EMBL/GenBank/DDBJ databases">
        <title>Finished chromosome of genome of Chroococcidiopsis thermalis PCC 7203.</title>
        <authorList>
            <consortium name="US DOE Joint Genome Institute"/>
            <person name="Gugger M."/>
            <person name="Coursin T."/>
            <person name="Rippka R."/>
            <person name="Tandeau De Marsac N."/>
            <person name="Huntemann M."/>
            <person name="Wei C.-L."/>
            <person name="Han J."/>
            <person name="Detter J.C."/>
            <person name="Han C."/>
            <person name="Tapia R."/>
            <person name="Davenport K."/>
            <person name="Daligault H."/>
            <person name="Erkkila T."/>
            <person name="Gu W."/>
            <person name="Munk A.C.C."/>
            <person name="Teshima H."/>
            <person name="Xu Y."/>
            <person name="Chain P."/>
            <person name="Chen A."/>
            <person name="Krypides N."/>
            <person name="Mavromatis K."/>
            <person name="Markowitz V."/>
            <person name="Szeto E."/>
            <person name="Ivanova N."/>
            <person name="Mikhailova N."/>
            <person name="Ovchinnikova G."/>
            <person name="Pagani I."/>
            <person name="Pati A."/>
            <person name="Goodwin L."/>
            <person name="Peters L."/>
            <person name="Pitluck S."/>
            <person name="Woyke T."/>
            <person name="Kerfeld C."/>
        </authorList>
    </citation>
    <scope>NUCLEOTIDE SEQUENCE [LARGE SCALE GENOMIC DNA]</scope>
    <source>
        <strain evidence="9 10">PCC 7203</strain>
    </source>
</reference>
<dbReference type="STRING" id="251229.Chro_4816"/>
<dbReference type="InterPro" id="IPR015424">
    <property type="entry name" value="PyrdxlP-dep_Trfase"/>
</dbReference>